<dbReference type="GO" id="GO:0070274">
    <property type="term" value="C:RES complex"/>
    <property type="evidence" value="ECO:0007669"/>
    <property type="project" value="TreeGrafter"/>
</dbReference>
<dbReference type="Proteomes" id="UP000242715">
    <property type="component" value="Unassembled WGS sequence"/>
</dbReference>
<feature type="compositionally biased region" description="Acidic residues" evidence="2">
    <location>
        <begin position="52"/>
        <end position="61"/>
    </location>
</feature>
<dbReference type="InterPro" id="IPR051112">
    <property type="entry name" value="CWC26_splicing_factor"/>
</dbReference>
<feature type="compositionally biased region" description="Basic and acidic residues" evidence="2">
    <location>
        <begin position="62"/>
        <end position="93"/>
    </location>
</feature>
<dbReference type="PANTHER" id="PTHR31809:SF0">
    <property type="entry name" value="BUD13 HOMOLOG"/>
    <property type="match status" value="1"/>
</dbReference>
<reference evidence="4" key="1">
    <citation type="journal article" date="2017" name="Front. Plant Sci.">
        <title>Climate Clever Clovers: New Paradigm to Reduce the Environmental Footprint of Ruminants by Breeding Low Methanogenic Forages Utilizing Haplotype Variation.</title>
        <authorList>
            <person name="Kaur P."/>
            <person name="Appels R."/>
            <person name="Bayer P.E."/>
            <person name="Keeble-Gagnere G."/>
            <person name="Wang J."/>
            <person name="Hirakawa H."/>
            <person name="Shirasawa K."/>
            <person name="Vercoe P."/>
            <person name="Stefanova K."/>
            <person name="Durmic Z."/>
            <person name="Nichols P."/>
            <person name="Revell C."/>
            <person name="Isobe S.N."/>
            <person name="Edwards D."/>
            <person name="Erskine W."/>
        </authorList>
    </citation>
    <scope>NUCLEOTIDE SEQUENCE [LARGE SCALE GENOMIC DNA]</scope>
    <source>
        <strain evidence="4">cv. Daliak</strain>
    </source>
</reference>
<dbReference type="InterPro" id="IPR018609">
    <property type="entry name" value="Bud13"/>
</dbReference>
<evidence type="ECO:0000313" key="4">
    <source>
        <dbReference type="Proteomes" id="UP000242715"/>
    </source>
</evidence>
<proteinExistence type="inferred from homology"/>
<protein>
    <recommendedName>
        <fullName evidence="5">BUD13 homolog</fullName>
    </recommendedName>
</protein>
<feature type="region of interest" description="Disordered" evidence="2">
    <location>
        <begin position="1"/>
        <end position="346"/>
    </location>
</feature>
<keyword evidence="4" id="KW-1185">Reference proteome</keyword>
<gene>
    <name evidence="3" type="ORF">TSUD_349490</name>
</gene>
<organism evidence="3 4">
    <name type="scientific">Trifolium subterraneum</name>
    <name type="common">Subterranean clover</name>
    <dbReference type="NCBI Taxonomy" id="3900"/>
    <lineage>
        <taxon>Eukaryota</taxon>
        <taxon>Viridiplantae</taxon>
        <taxon>Streptophyta</taxon>
        <taxon>Embryophyta</taxon>
        <taxon>Tracheophyta</taxon>
        <taxon>Spermatophyta</taxon>
        <taxon>Magnoliopsida</taxon>
        <taxon>eudicotyledons</taxon>
        <taxon>Gunneridae</taxon>
        <taxon>Pentapetalae</taxon>
        <taxon>rosids</taxon>
        <taxon>fabids</taxon>
        <taxon>Fabales</taxon>
        <taxon>Fabaceae</taxon>
        <taxon>Papilionoideae</taxon>
        <taxon>50 kb inversion clade</taxon>
        <taxon>NPAAA clade</taxon>
        <taxon>Hologalegina</taxon>
        <taxon>IRL clade</taxon>
        <taxon>Trifolieae</taxon>
        <taxon>Trifolium</taxon>
    </lineage>
</organism>
<feature type="compositionally biased region" description="Polar residues" evidence="2">
    <location>
        <begin position="226"/>
        <end position="238"/>
    </location>
</feature>
<evidence type="ECO:0000313" key="3">
    <source>
        <dbReference type="EMBL" id="GAU44017.1"/>
    </source>
</evidence>
<feature type="compositionally biased region" description="Polar residues" evidence="2">
    <location>
        <begin position="103"/>
        <end position="115"/>
    </location>
</feature>
<evidence type="ECO:0008006" key="5">
    <source>
        <dbReference type="Google" id="ProtNLM"/>
    </source>
</evidence>
<dbReference type="EMBL" id="DF974009">
    <property type="protein sequence ID" value="GAU44017.1"/>
    <property type="molecule type" value="Genomic_DNA"/>
</dbReference>
<dbReference type="OrthoDB" id="6022at2759"/>
<sequence>MGSNSLKDYLKKYVSNPEEDKKKKKKKRKTVPQASGLLVVDEDPAWQKPVDLGEENVENSSDEEKPVVDEDIEVKRMKRLEQLKARRAYHDISEDGSGWIPLSSKSENPGDSNDMSPPRKLRVRNDTPSPEPELNHSTSNKTGADLSPSRRQLKRKDTPSPERNSQPAHSEGPNSDLSPPRKHRDQIAREPRLSKSKFEDSDISPPRRKHMEDLSPPRRGRHDSPSQDTLHGTVSSDLSPPRKHQHSVARSSLSDASRRSHPSFDHDLSPPRKKSKELSIPASVNERKTGLISGKDIREEIDKKKKEDLLRLKQMDPVISGRGAEPVFRDNKERKSEWKEPMGWGNGISSKLLLSEGNARAGRARITKEEYVKSKQKVEEKPKEIQIEWGKGLAQKREAEARQKELEVQKEKPFARTRDDPELDKSLKERIRWGDPMAHLKKYPEPVLPNLGDSDKMRESGFVVPQDIPSHSWLKRGLEAAPNRYGIRPGRHWDGVDRSNGFEKALFKRMNERQATDKEAYLWSVSDM</sequence>
<dbReference type="AlphaFoldDB" id="A0A2Z6PHT6"/>
<dbReference type="PANTHER" id="PTHR31809">
    <property type="entry name" value="BUD13 HOMOLOG"/>
    <property type="match status" value="1"/>
</dbReference>
<dbReference type="GO" id="GO:0005684">
    <property type="term" value="C:U2-type spliceosomal complex"/>
    <property type="evidence" value="ECO:0007669"/>
    <property type="project" value="TreeGrafter"/>
</dbReference>
<name>A0A2Z6PHT6_TRISU</name>
<dbReference type="Pfam" id="PF09736">
    <property type="entry name" value="Bud13"/>
    <property type="match status" value="1"/>
</dbReference>
<feature type="compositionally biased region" description="Polar residues" evidence="2">
    <location>
        <begin position="161"/>
        <end position="177"/>
    </location>
</feature>
<dbReference type="GO" id="GO:0003723">
    <property type="term" value="F:RNA binding"/>
    <property type="evidence" value="ECO:0007669"/>
    <property type="project" value="TreeGrafter"/>
</dbReference>
<evidence type="ECO:0000256" key="1">
    <source>
        <dbReference type="ARBA" id="ARBA00011069"/>
    </source>
</evidence>
<accession>A0A2Z6PHT6</accession>
<evidence type="ECO:0000256" key="2">
    <source>
        <dbReference type="SAM" id="MobiDB-lite"/>
    </source>
</evidence>
<comment type="similarity">
    <text evidence="1">Belongs to the CWC26 family.</text>
</comment>
<feature type="compositionally biased region" description="Basic and acidic residues" evidence="2">
    <location>
        <begin position="185"/>
        <end position="200"/>
    </location>
</feature>
<feature type="region of interest" description="Disordered" evidence="2">
    <location>
        <begin position="400"/>
        <end position="430"/>
    </location>
</feature>
<feature type="compositionally biased region" description="Basic and acidic residues" evidence="2">
    <location>
        <begin position="256"/>
        <end position="270"/>
    </location>
</feature>
<feature type="compositionally biased region" description="Basic and acidic residues" evidence="2">
    <location>
        <begin position="327"/>
        <end position="340"/>
    </location>
</feature>
<feature type="compositionally biased region" description="Basic and acidic residues" evidence="2">
    <location>
        <begin position="285"/>
        <end position="314"/>
    </location>
</feature>
<dbReference type="GO" id="GO:0000398">
    <property type="term" value="P:mRNA splicing, via spliceosome"/>
    <property type="evidence" value="ECO:0007669"/>
    <property type="project" value="TreeGrafter"/>
</dbReference>